<sequence>MSATSLNFSDTSVPFTSVPFTAGRHAGGRFTVDVPSVASAAALVRRIAAEPRLWQDRLRFGHGDERWYARLDVDPDHEVWLIGWLPGQGTGLHDHGEALGAFTVVRGVLTETSVTPATVTPAGGTTVGGGTAGGGIRPGTVVRPTRRHFAAGQVRGFGYEHVHDVANSGAVPAVSIHAYAPELTAMTRYAVVDRRLTVLSSDRAGVDW</sequence>
<comment type="similarity">
    <text evidence="1">Belongs to the cysteine dioxygenase family.</text>
</comment>
<dbReference type="RefSeq" id="WP_092651270.1">
    <property type="nucleotide sequence ID" value="NZ_LT629732.1"/>
</dbReference>
<dbReference type="Pfam" id="PF05995">
    <property type="entry name" value="CDO_I"/>
    <property type="match status" value="1"/>
</dbReference>
<gene>
    <name evidence="8" type="ORF">SAMN04489717_1177</name>
</gene>
<evidence type="ECO:0000256" key="3">
    <source>
        <dbReference type="ARBA" id="ARBA00022964"/>
    </source>
</evidence>
<feature type="binding site" evidence="6">
    <location>
        <position position="93"/>
    </location>
    <ligand>
        <name>Fe cation</name>
        <dbReference type="ChEBI" id="CHEBI:24875"/>
        <note>catalytic</note>
    </ligand>
</feature>
<keyword evidence="3 8" id="KW-0223">Dioxygenase</keyword>
<evidence type="ECO:0000313" key="9">
    <source>
        <dbReference type="Proteomes" id="UP000198983"/>
    </source>
</evidence>
<protein>
    <submittedName>
        <fullName evidence="8">Cysteine dioxygenase type I</fullName>
    </submittedName>
</protein>
<dbReference type="Gene3D" id="2.60.120.10">
    <property type="entry name" value="Jelly Rolls"/>
    <property type="match status" value="1"/>
</dbReference>
<name>A0A1H1ND94_9ACTN</name>
<dbReference type="InterPro" id="IPR014710">
    <property type="entry name" value="RmlC-like_jellyroll"/>
</dbReference>
<keyword evidence="9" id="KW-1185">Reference proteome</keyword>
<evidence type="ECO:0000256" key="4">
    <source>
        <dbReference type="ARBA" id="ARBA00023002"/>
    </source>
</evidence>
<feature type="binding site" evidence="6">
    <location>
        <position position="163"/>
    </location>
    <ligand>
        <name>Fe cation</name>
        <dbReference type="ChEBI" id="CHEBI:24875"/>
        <note>catalytic</note>
    </ligand>
</feature>
<dbReference type="InterPro" id="IPR011051">
    <property type="entry name" value="RmlC_Cupin_sf"/>
</dbReference>
<dbReference type="OrthoDB" id="4217976at2"/>
<keyword evidence="4" id="KW-0560">Oxidoreductase</keyword>
<dbReference type="GO" id="GO:0008198">
    <property type="term" value="F:ferrous iron binding"/>
    <property type="evidence" value="ECO:0007669"/>
    <property type="project" value="TreeGrafter"/>
</dbReference>
<dbReference type="PANTHER" id="PTHR12918">
    <property type="entry name" value="CYSTEINE DIOXYGENASE"/>
    <property type="match status" value="1"/>
</dbReference>
<dbReference type="AlphaFoldDB" id="A0A1H1ND94"/>
<evidence type="ECO:0000256" key="2">
    <source>
        <dbReference type="ARBA" id="ARBA00022723"/>
    </source>
</evidence>
<dbReference type="GO" id="GO:0016702">
    <property type="term" value="F:oxidoreductase activity, acting on single donors with incorporation of molecular oxygen, incorporation of two atoms of oxygen"/>
    <property type="evidence" value="ECO:0007669"/>
    <property type="project" value="InterPro"/>
</dbReference>
<dbReference type="EMBL" id="LT629732">
    <property type="protein sequence ID" value="SDR96369.1"/>
    <property type="molecule type" value="Genomic_DNA"/>
</dbReference>
<dbReference type="STRING" id="117157.SAMN04489717_1177"/>
<organism evidence="8 9">
    <name type="scientific">Actinopolymorpha singaporensis</name>
    <dbReference type="NCBI Taxonomy" id="117157"/>
    <lineage>
        <taxon>Bacteria</taxon>
        <taxon>Bacillati</taxon>
        <taxon>Actinomycetota</taxon>
        <taxon>Actinomycetes</taxon>
        <taxon>Propionibacteriales</taxon>
        <taxon>Actinopolymorphaceae</taxon>
        <taxon>Actinopolymorpha</taxon>
    </lineage>
</organism>
<proteinExistence type="inferred from homology"/>
<reference evidence="8 9" key="1">
    <citation type="submission" date="2016-10" db="EMBL/GenBank/DDBJ databases">
        <authorList>
            <person name="de Groot N.N."/>
        </authorList>
    </citation>
    <scope>NUCLEOTIDE SEQUENCE [LARGE SCALE GENOMIC DNA]</scope>
    <source>
        <strain evidence="8 9">DSM 22024</strain>
    </source>
</reference>
<dbReference type="Proteomes" id="UP000198983">
    <property type="component" value="Chromosome I"/>
</dbReference>
<feature type="compositionally biased region" description="Gly residues" evidence="7">
    <location>
        <begin position="125"/>
        <end position="137"/>
    </location>
</feature>
<dbReference type="PANTHER" id="PTHR12918:SF1">
    <property type="entry name" value="CYSTEINE DIOXYGENASE TYPE 1"/>
    <property type="match status" value="1"/>
</dbReference>
<dbReference type="CDD" id="cd10548">
    <property type="entry name" value="cupin_CDO"/>
    <property type="match status" value="1"/>
</dbReference>
<feature type="region of interest" description="Disordered" evidence="7">
    <location>
        <begin position="120"/>
        <end position="139"/>
    </location>
</feature>
<keyword evidence="2 6" id="KW-0479">Metal-binding</keyword>
<dbReference type="InterPro" id="IPR010300">
    <property type="entry name" value="CDO_1"/>
</dbReference>
<accession>A0A1H1ND94</accession>
<dbReference type="SUPFAM" id="SSF51182">
    <property type="entry name" value="RmlC-like cupins"/>
    <property type="match status" value="1"/>
</dbReference>
<evidence type="ECO:0000256" key="7">
    <source>
        <dbReference type="SAM" id="MobiDB-lite"/>
    </source>
</evidence>
<keyword evidence="5 6" id="KW-0408">Iron</keyword>
<feature type="binding site" evidence="6">
    <location>
        <position position="95"/>
    </location>
    <ligand>
        <name>Fe cation</name>
        <dbReference type="ChEBI" id="CHEBI:24875"/>
        <note>catalytic</note>
    </ligand>
</feature>
<evidence type="ECO:0000256" key="6">
    <source>
        <dbReference type="PIRSR" id="PIRSR610300-51"/>
    </source>
</evidence>
<evidence type="ECO:0000256" key="5">
    <source>
        <dbReference type="ARBA" id="ARBA00023004"/>
    </source>
</evidence>
<evidence type="ECO:0000313" key="8">
    <source>
        <dbReference type="EMBL" id="SDR96369.1"/>
    </source>
</evidence>
<evidence type="ECO:0000256" key="1">
    <source>
        <dbReference type="ARBA" id="ARBA00006622"/>
    </source>
</evidence>